<dbReference type="EMBL" id="CP071868">
    <property type="protein sequence ID" value="QTE30880.1"/>
    <property type="molecule type" value="Genomic_DNA"/>
</dbReference>
<keyword evidence="1" id="KW-0472">Membrane</keyword>
<gene>
    <name evidence="2" type="ORF">J4E96_08115</name>
</gene>
<name>A0A8A4ZFT9_9MICO</name>
<dbReference type="RefSeq" id="WP_227425255.1">
    <property type="nucleotide sequence ID" value="NZ_CP071868.1"/>
</dbReference>
<evidence type="ECO:0000313" key="3">
    <source>
        <dbReference type="Proteomes" id="UP000663937"/>
    </source>
</evidence>
<feature type="transmembrane region" description="Helical" evidence="1">
    <location>
        <begin position="95"/>
        <end position="119"/>
    </location>
</feature>
<feature type="transmembrane region" description="Helical" evidence="1">
    <location>
        <begin position="125"/>
        <end position="149"/>
    </location>
</feature>
<evidence type="ECO:0000256" key="1">
    <source>
        <dbReference type="SAM" id="Phobius"/>
    </source>
</evidence>
<keyword evidence="3" id="KW-1185">Reference proteome</keyword>
<dbReference type="KEGG" id="psic:J4E96_08115"/>
<dbReference type="AlphaFoldDB" id="A0A8A4ZFT9"/>
<evidence type="ECO:0000313" key="2">
    <source>
        <dbReference type="EMBL" id="QTE30880.1"/>
    </source>
</evidence>
<keyword evidence="1" id="KW-1133">Transmembrane helix</keyword>
<dbReference type="Proteomes" id="UP000663937">
    <property type="component" value="Chromosome"/>
</dbReference>
<protein>
    <submittedName>
        <fullName evidence="2">Uncharacterized protein</fullName>
    </submittedName>
</protein>
<feature type="transmembrane region" description="Helical" evidence="1">
    <location>
        <begin position="170"/>
        <end position="190"/>
    </location>
</feature>
<proteinExistence type="predicted"/>
<feature type="transmembrane region" description="Helical" evidence="1">
    <location>
        <begin position="68"/>
        <end position="88"/>
    </location>
</feature>
<keyword evidence="1" id="KW-0812">Transmembrane</keyword>
<accession>A0A8A4ZFT9</accession>
<sequence length="192" mass="19914">MENTSGSPTPEEAAAELVDAEASRTSLARRLVVPSFFYISIGTAIAVQIATTAVGVADVGHRGVWNPAGWLMASGLVSVAAVATIQLIRFRRLNGLWLGGFASRVVGGTAAAASLSYALTFGAAIWAAFAGAWWLVALCSLVGGMAYAMSGRRWLRIYRGEPAAHARGESGAWLATMGALALAGLAFLMIGR</sequence>
<reference evidence="2" key="1">
    <citation type="submission" date="2021-03" db="EMBL/GenBank/DDBJ databases">
        <title>Pengzhenrongella sicca gen. nov., sp. nov., a new member of suborder Micrococcineae isolated from High-Arctic tundra soil.</title>
        <authorList>
            <person name="Peng F."/>
        </authorList>
    </citation>
    <scope>NUCLEOTIDE SEQUENCE</scope>
    <source>
        <strain evidence="2">LRZ-2</strain>
    </source>
</reference>
<feature type="transmembrane region" description="Helical" evidence="1">
    <location>
        <begin position="36"/>
        <end position="56"/>
    </location>
</feature>
<organism evidence="2 3">
    <name type="scientific">Pengzhenrongella sicca</name>
    <dbReference type="NCBI Taxonomy" id="2819238"/>
    <lineage>
        <taxon>Bacteria</taxon>
        <taxon>Bacillati</taxon>
        <taxon>Actinomycetota</taxon>
        <taxon>Actinomycetes</taxon>
        <taxon>Micrococcales</taxon>
        <taxon>Pengzhenrongella</taxon>
    </lineage>
</organism>